<evidence type="ECO:0000256" key="4">
    <source>
        <dbReference type="PIRNR" id="PIRNR006078"/>
    </source>
</evidence>
<dbReference type="OrthoDB" id="9774290at2"/>
<dbReference type="SUPFAM" id="SSF110738">
    <property type="entry name" value="Glycerate kinase I"/>
    <property type="match status" value="1"/>
</dbReference>
<dbReference type="Proteomes" id="UP000295726">
    <property type="component" value="Unassembled WGS sequence"/>
</dbReference>
<evidence type="ECO:0000313" key="5">
    <source>
        <dbReference type="EMBL" id="TCS74866.1"/>
    </source>
</evidence>
<protein>
    <submittedName>
        <fullName evidence="5">Glycerate kinase</fullName>
    </submittedName>
</protein>
<dbReference type="EMBL" id="SLZZ01000033">
    <property type="protein sequence ID" value="TCS74866.1"/>
    <property type="molecule type" value="Genomic_DNA"/>
</dbReference>
<evidence type="ECO:0000256" key="3">
    <source>
        <dbReference type="ARBA" id="ARBA00022777"/>
    </source>
</evidence>
<dbReference type="PANTHER" id="PTHR21599:SF0">
    <property type="entry name" value="GLYCERATE KINASE"/>
    <property type="match status" value="1"/>
</dbReference>
<reference evidence="5 6" key="1">
    <citation type="submission" date="2019-03" db="EMBL/GenBank/DDBJ databases">
        <title>Genomic Encyclopedia of Type Strains, Phase IV (KMG-IV): sequencing the most valuable type-strain genomes for metagenomic binning, comparative biology and taxonomic classification.</title>
        <authorList>
            <person name="Goeker M."/>
        </authorList>
    </citation>
    <scope>NUCLEOTIDE SEQUENCE [LARGE SCALE GENOMIC DNA]</scope>
    <source>
        <strain evidence="5 6">DSM 29489</strain>
    </source>
</reference>
<dbReference type="InterPro" id="IPR036129">
    <property type="entry name" value="Glycerate_kinase_sf"/>
</dbReference>
<evidence type="ECO:0000256" key="1">
    <source>
        <dbReference type="ARBA" id="ARBA00006284"/>
    </source>
</evidence>
<dbReference type="NCBIfam" id="TIGR00045">
    <property type="entry name" value="glycerate kinase"/>
    <property type="match status" value="1"/>
</dbReference>
<dbReference type="Gene3D" id="3.90.1510.10">
    <property type="entry name" value="Glycerate kinase, domain 2"/>
    <property type="match status" value="1"/>
</dbReference>
<accession>A0A4R3JZZ1</accession>
<dbReference type="AlphaFoldDB" id="A0A4R3JZZ1"/>
<dbReference type="InterPro" id="IPR004381">
    <property type="entry name" value="Glycerate_kinase"/>
</dbReference>
<dbReference type="InterPro" id="IPR018193">
    <property type="entry name" value="Glyc_kinase_flavodox-like_fold"/>
</dbReference>
<dbReference type="PIRSF" id="PIRSF006078">
    <property type="entry name" value="GlxK"/>
    <property type="match status" value="1"/>
</dbReference>
<keyword evidence="6" id="KW-1185">Reference proteome</keyword>
<dbReference type="Pfam" id="PF02595">
    <property type="entry name" value="Gly_kinase"/>
    <property type="match status" value="1"/>
</dbReference>
<sequence>MKVVVAVDSFKGSLSSMDAGFAVRDGILRARPDAEIIVKPLADGGEGTTDALIEGMGGERISITVTGPLGKPVDAYYGYLKETDTAIIEMASAAGIVLVPNGEKNPLTATTFGVGEMIKDAAERGCRNFIIGLGGSVTNDGGIGMLQALGYTFLDKNFQETGQGAQALGKITSIKTDNVYSKLKECHFQVACDVTNPLCGKNGATYIYGPQKGVSGAMLDRLDADMSHFAAITSMVMGNDFLETEGAGAAGGLGFALLSYLNARLIPGIELILDAVRLQDALKDADIAVTGEGRLDHQTAMGKAPVGVARLAKRYNVKVLAFAGGVTKDARACNKAGIDAFFPIVRGITTLEEAMEPENARANMTDTVEQVFRII</sequence>
<gene>
    <name evidence="5" type="ORF">EDD59_13320</name>
</gene>
<dbReference type="InterPro" id="IPR018197">
    <property type="entry name" value="Glycerate_kinase_RE-like"/>
</dbReference>
<dbReference type="Gene3D" id="3.40.50.10350">
    <property type="entry name" value="Glycerate kinase, domain 1"/>
    <property type="match status" value="1"/>
</dbReference>
<comment type="similarity">
    <text evidence="1 4">Belongs to the glycerate kinase type-1 family.</text>
</comment>
<keyword evidence="3 4" id="KW-0418">Kinase</keyword>
<dbReference type="PANTHER" id="PTHR21599">
    <property type="entry name" value="GLYCERATE KINASE"/>
    <property type="match status" value="1"/>
</dbReference>
<dbReference type="GO" id="GO:0031388">
    <property type="term" value="P:organic acid phosphorylation"/>
    <property type="evidence" value="ECO:0007669"/>
    <property type="project" value="UniProtKB-UniRule"/>
</dbReference>
<name>A0A4R3JZZ1_9FIRM</name>
<proteinExistence type="inferred from homology"/>
<dbReference type="GO" id="GO:0008887">
    <property type="term" value="F:glycerate kinase activity"/>
    <property type="evidence" value="ECO:0007669"/>
    <property type="project" value="UniProtKB-UniRule"/>
</dbReference>
<comment type="caution">
    <text evidence="5">The sequence shown here is derived from an EMBL/GenBank/DDBJ whole genome shotgun (WGS) entry which is preliminary data.</text>
</comment>
<organism evidence="5 6">
    <name type="scientific">Muricomes intestini</name>
    <dbReference type="NCBI Taxonomy" id="1796634"/>
    <lineage>
        <taxon>Bacteria</taxon>
        <taxon>Bacillati</taxon>
        <taxon>Bacillota</taxon>
        <taxon>Clostridia</taxon>
        <taxon>Lachnospirales</taxon>
        <taxon>Lachnospiraceae</taxon>
        <taxon>Muricomes</taxon>
    </lineage>
</organism>
<keyword evidence="2 4" id="KW-0808">Transferase</keyword>
<dbReference type="RefSeq" id="WP_132383594.1">
    <property type="nucleotide sequence ID" value="NZ_DAIPCY010000096.1"/>
</dbReference>
<evidence type="ECO:0000256" key="2">
    <source>
        <dbReference type="ARBA" id="ARBA00022679"/>
    </source>
</evidence>
<evidence type="ECO:0000313" key="6">
    <source>
        <dbReference type="Proteomes" id="UP000295726"/>
    </source>
</evidence>